<sequence>MMEALSSTSQTGKLMSNLFRHLPSMDSVLDALSGHSSLAELPRPMLRELVTSFLDSLRQDIRSGAIQSEDELQLKALLPGLIAFVRAQSRPHFRRVLNGTGVVIHTNLGRSILAPEAMSAVADACANYSNLEFDLETGERGSRYSHVEQLLCKLTGAEAALVVNNNAAAVMIVLGTLAQGREVIVSRGQLVEIGGSFRIPDVMEKSGARLVEVGATNRTHPQDYEQAITENTGALLRVHCSNFRIIGFTKEVHAEELVQIGRRHNIPVFEDLGSGSLSHFYGGELDEPTVQETVAAGVDVVSFSGDKVLGGPQAGIIVGRREYIERIKHNPLNRAMRIDKMTLAALEATLRLYLDENSVKAKVPTLRMISATAEELEQRADVLSSLVAERYPQLSVSTAPGQSRVGGGSFPERNLPTTLVRIATPQGQHVDALRTALLNTTPPLVGRIEDNKFCIDPRTLRDDEFELLAEVLGEALDAMPLSS</sequence>
<comment type="cofactor">
    <cofactor evidence="1 8 9">
        <name>pyridoxal 5'-phosphate</name>
        <dbReference type="ChEBI" id="CHEBI:597326"/>
    </cofactor>
</comment>
<evidence type="ECO:0000256" key="8">
    <source>
        <dbReference type="HAMAP-Rule" id="MF_00423"/>
    </source>
</evidence>
<dbReference type="STRING" id="1121442.SAMN02745702_01175"/>
<evidence type="ECO:0000256" key="3">
    <source>
        <dbReference type="ARBA" id="ARBA00022679"/>
    </source>
</evidence>
<dbReference type="EMBL" id="FUYA01000003">
    <property type="protein sequence ID" value="SKA69623.1"/>
    <property type="molecule type" value="Genomic_DNA"/>
</dbReference>
<dbReference type="PANTHER" id="PTHR32328:SF0">
    <property type="entry name" value="L-SERYL-TRNA(SEC) SELENIUM TRANSFERASE"/>
    <property type="match status" value="1"/>
</dbReference>
<dbReference type="InterPro" id="IPR015424">
    <property type="entry name" value="PyrdxlP-dep_Trfase"/>
</dbReference>
<comment type="similarity">
    <text evidence="7 8">Belongs to the SelA family.</text>
</comment>
<keyword evidence="6 8" id="KW-0711">Selenium</keyword>
<dbReference type="UniPathway" id="UPA00906">
    <property type="reaction ID" value="UER00896"/>
</dbReference>
<evidence type="ECO:0000256" key="6">
    <source>
        <dbReference type="ARBA" id="ARBA00023266"/>
    </source>
</evidence>
<keyword evidence="12" id="KW-1185">Reference proteome</keyword>
<proteinExistence type="inferred from homology"/>
<evidence type="ECO:0000256" key="1">
    <source>
        <dbReference type="ARBA" id="ARBA00001933"/>
    </source>
</evidence>
<dbReference type="InterPro" id="IPR025862">
    <property type="entry name" value="SelA_trans_N_dom"/>
</dbReference>
<dbReference type="GO" id="GO:0001717">
    <property type="term" value="P:conversion of seryl-tRNAsec to selenocys-tRNAsec"/>
    <property type="evidence" value="ECO:0007669"/>
    <property type="project" value="UniProtKB-UniRule"/>
</dbReference>
<evidence type="ECO:0000313" key="12">
    <source>
        <dbReference type="Proteomes" id="UP000189733"/>
    </source>
</evidence>
<dbReference type="Proteomes" id="UP000189733">
    <property type="component" value="Unassembled WGS sequence"/>
</dbReference>
<evidence type="ECO:0000313" key="11">
    <source>
        <dbReference type="EMBL" id="SKA69623.1"/>
    </source>
</evidence>
<accession>A0A1T4VXA3</accession>
<keyword evidence="3 8" id="KW-0808">Transferase</keyword>
<dbReference type="InterPro" id="IPR004534">
    <property type="entry name" value="SelA_trans"/>
</dbReference>
<dbReference type="GO" id="GO:0004125">
    <property type="term" value="F:L-seryl-tRNA(Sec) selenium transferase activity"/>
    <property type="evidence" value="ECO:0007669"/>
    <property type="project" value="UniProtKB-UniRule"/>
</dbReference>
<dbReference type="Gene3D" id="3.40.640.10">
    <property type="entry name" value="Type I PLP-dependent aspartate aminotransferase-like (Major domain)"/>
    <property type="match status" value="1"/>
</dbReference>
<comment type="catalytic activity">
    <reaction evidence="8">
        <text>L-seryl-tRNA(Sec) + selenophosphate + H(+) = L-selenocysteinyl-tRNA(Sec) + phosphate</text>
        <dbReference type="Rhea" id="RHEA:22728"/>
        <dbReference type="Rhea" id="RHEA-COMP:9742"/>
        <dbReference type="Rhea" id="RHEA-COMP:9743"/>
        <dbReference type="ChEBI" id="CHEBI:15378"/>
        <dbReference type="ChEBI" id="CHEBI:16144"/>
        <dbReference type="ChEBI" id="CHEBI:43474"/>
        <dbReference type="ChEBI" id="CHEBI:78533"/>
        <dbReference type="ChEBI" id="CHEBI:78573"/>
        <dbReference type="EC" id="2.9.1.1"/>
    </reaction>
</comment>
<dbReference type="GO" id="GO:0005737">
    <property type="term" value="C:cytoplasm"/>
    <property type="evidence" value="ECO:0007669"/>
    <property type="project" value="UniProtKB-SubCell"/>
</dbReference>
<dbReference type="Pfam" id="PF12390">
    <property type="entry name" value="Se-cys_synth_N"/>
    <property type="match status" value="1"/>
</dbReference>
<dbReference type="NCBIfam" id="TIGR00474">
    <property type="entry name" value="selA"/>
    <property type="match status" value="1"/>
</dbReference>
<dbReference type="PANTHER" id="PTHR32328">
    <property type="entry name" value="L-SERYL-TRNA(SEC) SELENIUM TRANSFERASE"/>
    <property type="match status" value="1"/>
</dbReference>
<feature type="modified residue" description="N6-(pyridoxal phosphate)lysine" evidence="8 9">
    <location>
        <position position="307"/>
    </location>
</feature>
<keyword evidence="5 8" id="KW-0648">Protein biosynthesis</keyword>
<comment type="function">
    <text evidence="8">Converts seryl-tRNA(Sec) to selenocysteinyl-tRNA(Sec) required for selenoprotein biosynthesis.</text>
</comment>
<evidence type="ECO:0000256" key="4">
    <source>
        <dbReference type="ARBA" id="ARBA00022898"/>
    </source>
</evidence>
<comment type="pathway">
    <text evidence="8">Aminoacyl-tRNA biosynthesis; selenocysteinyl-tRNA(Sec) biosynthesis; selenocysteinyl-tRNA(Sec) from L-seryl-tRNA(Sec) (bacterial route): step 1/1.</text>
</comment>
<dbReference type="InterPro" id="IPR015421">
    <property type="entry name" value="PyrdxlP-dep_Trfase_major"/>
</dbReference>
<evidence type="ECO:0000256" key="2">
    <source>
        <dbReference type="ARBA" id="ARBA00022490"/>
    </source>
</evidence>
<organism evidence="11 12">
    <name type="scientific">Desulfobaculum bizertense DSM 18034</name>
    <dbReference type="NCBI Taxonomy" id="1121442"/>
    <lineage>
        <taxon>Bacteria</taxon>
        <taxon>Pseudomonadati</taxon>
        <taxon>Thermodesulfobacteriota</taxon>
        <taxon>Desulfovibrionia</taxon>
        <taxon>Desulfovibrionales</taxon>
        <taxon>Desulfovibrionaceae</taxon>
        <taxon>Desulfobaculum</taxon>
    </lineage>
</organism>
<dbReference type="GO" id="GO:0001514">
    <property type="term" value="P:selenocysteine incorporation"/>
    <property type="evidence" value="ECO:0007669"/>
    <property type="project" value="UniProtKB-UniRule"/>
</dbReference>
<dbReference type="EC" id="2.9.1.1" evidence="8"/>
<comment type="subcellular location">
    <subcellularLocation>
        <location evidence="8">Cytoplasm</location>
    </subcellularLocation>
</comment>
<dbReference type="Gene3D" id="3.90.1150.180">
    <property type="match status" value="1"/>
</dbReference>
<keyword evidence="4 8" id="KW-0663">Pyridoxal phosphate</keyword>
<feature type="domain" description="L-seryl-tRNA selenium transferase N-terminal" evidence="10">
    <location>
        <begin position="19"/>
        <end position="58"/>
    </location>
</feature>
<evidence type="ECO:0000256" key="7">
    <source>
        <dbReference type="ARBA" id="ARBA00044507"/>
    </source>
</evidence>
<evidence type="ECO:0000259" key="10">
    <source>
        <dbReference type="Pfam" id="PF12390"/>
    </source>
</evidence>
<reference evidence="11 12" key="1">
    <citation type="submission" date="2017-02" db="EMBL/GenBank/DDBJ databases">
        <authorList>
            <person name="Peterson S.W."/>
        </authorList>
    </citation>
    <scope>NUCLEOTIDE SEQUENCE [LARGE SCALE GENOMIC DNA]</scope>
    <source>
        <strain evidence="11 12">DSM 18034</strain>
    </source>
</reference>
<keyword evidence="2 8" id="KW-0963">Cytoplasm</keyword>
<dbReference type="SUPFAM" id="SSF53383">
    <property type="entry name" value="PLP-dependent transferases"/>
    <property type="match status" value="1"/>
</dbReference>
<dbReference type="AlphaFoldDB" id="A0A1T4VXA3"/>
<name>A0A1T4VXA3_9BACT</name>
<evidence type="ECO:0000256" key="5">
    <source>
        <dbReference type="ARBA" id="ARBA00022917"/>
    </source>
</evidence>
<protein>
    <recommendedName>
        <fullName evidence="8">L-seryl-tRNA(Sec) selenium transferase</fullName>
        <ecNumber evidence="8">2.9.1.1</ecNumber>
    </recommendedName>
    <alternativeName>
        <fullName evidence="8">Selenocysteine synthase</fullName>
        <shortName evidence="8">Sec synthase</shortName>
    </alternativeName>
    <alternativeName>
        <fullName evidence="8">Selenocysteinyl-tRNA(Sec) synthase</fullName>
    </alternativeName>
</protein>
<dbReference type="HAMAP" id="MF_00423">
    <property type="entry name" value="SelA"/>
    <property type="match status" value="1"/>
</dbReference>
<dbReference type="Pfam" id="PF03841">
    <property type="entry name" value="SelA"/>
    <property type="match status" value="1"/>
</dbReference>
<evidence type="ECO:0000256" key="9">
    <source>
        <dbReference type="PIRSR" id="PIRSR618319-50"/>
    </source>
</evidence>
<gene>
    <name evidence="8" type="primary">selA</name>
    <name evidence="11" type="ORF">SAMN02745702_01175</name>
</gene>
<dbReference type="InterPro" id="IPR018319">
    <property type="entry name" value="SelA-like"/>
</dbReference>